<dbReference type="InterPro" id="IPR043562">
    <property type="entry name" value="RAX/RAX2"/>
</dbReference>
<evidence type="ECO:0000256" key="7">
    <source>
        <dbReference type="ARBA" id="ARBA00023155"/>
    </source>
</evidence>
<gene>
    <name evidence="15" type="ORF">PHYPO_G00066050</name>
</gene>
<dbReference type="PROSITE" id="PS50803">
    <property type="entry name" value="OAR"/>
    <property type="match status" value="1"/>
</dbReference>
<evidence type="ECO:0000256" key="10">
    <source>
        <dbReference type="PROSITE-ProRule" id="PRU00108"/>
    </source>
</evidence>
<evidence type="ECO:0000256" key="11">
    <source>
        <dbReference type="RuleBase" id="RU000682"/>
    </source>
</evidence>
<evidence type="ECO:0000256" key="6">
    <source>
        <dbReference type="ARBA" id="ARBA00023125"/>
    </source>
</evidence>
<dbReference type="Pfam" id="PF03826">
    <property type="entry name" value="OAR"/>
    <property type="match status" value="1"/>
</dbReference>
<dbReference type="Pfam" id="PF00046">
    <property type="entry name" value="Homeodomain"/>
    <property type="match status" value="1"/>
</dbReference>
<evidence type="ECO:0000256" key="4">
    <source>
        <dbReference type="ARBA" id="ARBA00022473"/>
    </source>
</evidence>
<dbReference type="Gene3D" id="1.10.10.60">
    <property type="entry name" value="Homeodomain-like"/>
    <property type="match status" value="1"/>
</dbReference>
<dbReference type="GO" id="GO:0048593">
    <property type="term" value="P:camera-type eye morphogenesis"/>
    <property type="evidence" value="ECO:0007669"/>
    <property type="project" value="UniProtKB-ARBA"/>
</dbReference>
<accession>A0A5N5M2A8</accession>
<evidence type="ECO:0008006" key="17">
    <source>
        <dbReference type="Google" id="ProtNLM"/>
    </source>
</evidence>
<keyword evidence="7 10" id="KW-0371">Homeobox</keyword>
<feature type="domain" description="OAR" evidence="14">
    <location>
        <begin position="244"/>
        <end position="257"/>
    </location>
</feature>
<proteinExistence type="inferred from homology"/>
<comment type="similarity">
    <text evidence="3">Belongs to the paired homeobox family. Bicoid subfamily.</text>
</comment>
<dbReference type="PROSITE" id="PS50071">
    <property type="entry name" value="HOMEOBOX_2"/>
    <property type="match status" value="1"/>
</dbReference>
<name>A0A5N5M2A8_PANHP</name>
<feature type="DNA-binding region" description="Homeobox" evidence="10">
    <location>
        <begin position="76"/>
        <end position="135"/>
    </location>
</feature>
<keyword evidence="6 10" id="KW-0238">DNA-binding</keyword>
<dbReference type="GO" id="GO:0005634">
    <property type="term" value="C:nucleus"/>
    <property type="evidence" value="ECO:0007669"/>
    <property type="project" value="UniProtKB-SubCell"/>
</dbReference>
<comment type="subcellular location">
    <subcellularLocation>
        <location evidence="2 10 11">Nucleus</location>
    </subcellularLocation>
</comment>
<feature type="compositionally biased region" description="Basic and acidic residues" evidence="12">
    <location>
        <begin position="62"/>
        <end position="72"/>
    </location>
</feature>
<dbReference type="OrthoDB" id="6159439at2759"/>
<feature type="domain" description="Homeobox" evidence="13">
    <location>
        <begin position="74"/>
        <end position="134"/>
    </location>
</feature>
<evidence type="ECO:0000256" key="8">
    <source>
        <dbReference type="ARBA" id="ARBA00023163"/>
    </source>
</evidence>
<organism evidence="15 16">
    <name type="scientific">Pangasianodon hypophthalmus</name>
    <name type="common">Striped catfish</name>
    <name type="synonym">Helicophagus hypophthalmus</name>
    <dbReference type="NCBI Taxonomy" id="310915"/>
    <lineage>
        <taxon>Eukaryota</taxon>
        <taxon>Metazoa</taxon>
        <taxon>Chordata</taxon>
        <taxon>Craniata</taxon>
        <taxon>Vertebrata</taxon>
        <taxon>Euteleostomi</taxon>
        <taxon>Actinopterygii</taxon>
        <taxon>Neopterygii</taxon>
        <taxon>Teleostei</taxon>
        <taxon>Ostariophysi</taxon>
        <taxon>Siluriformes</taxon>
        <taxon>Pangasiidae</taxon>
        <taxon>Pangasianodon</taxon>
    </lineage>
</organism>
<dbReference type="GO" id="GO:0045944">
    <property type="term" value="P:positive regulation of transcription by RNA polymerase II"/>
    <property type="evidence" value="ECO:0007669"/>
    <property type="project" value="InterPro"/>
</dbReference>
<dbReference type="InterPro" id="IPR017970">
    <property type="entry name" value="Homeobox_CS"/>
</dbReference>
<dbReference type="Proteomes" id="UP000327468">
    <property type="component" value="Chromosome 15"/>
</dbReference>
<evidence type="ECO:0000256" key="9">
    <source>
        <dbReference type="ARBA" id="ARBA00023242"/>
    </source>
</evidence>
<evidence type="ECO:0000313" key="15">
    <source>
        <dbReference type="EMBL" id="KAB5549325.1"/>
    </source>
</evidence>
<evidence type="ECO:0000256" key="2">
    <source>
        <dbReference type="ARBA" id="ARBA00004123"/>
    </source>
</evidence>
<dbReference type="GO" id="GO:0000978">
    <property type="term" value="F:RNA polymerase II cis-regulatory region sequence-specific DNA binding"/>
    <property type="evidence" value="ECO:0007669"/>
    <property type="project" value="TreeGrafter"/>
</dbReference>
<reference evidence="15 16" key="1">
    <citation type="submission" date="2019-06" db="EMBL/GenBank/DDBJ databases">
        <title>A chromosome-scale genome assembly of the striped catfish, Pangasianodon hypophthalmus.</title>
        <authorList>
            <person name="Wen M."/>
            <person name="Zahm M."/>
            <person name="Roques C."/>
            <person name="Cabau C."/>
            <person name="Klopp C."/>
            <person name="Donnadieu C."/>
            <person name="Jouanno E."/>
            <person name="Avarre J.-C."/>
            <person name="Campet M."/>
            <person name="Ha T.T.T."/>
            <person name="Dugue R."/>
            <person name="Lampietro C."/>
            <person name="Louis A."/>
            <person name="Herpin A."/>
            <person name="Echchiki A."/>
            <person name="Berthelot C."/>
            <person name="Parey E."/>
            <person name="Roest-Crollius H."/>
            <person name="Braasch I."/>
            <person name="Postlethwait J."/>
            <person name="Bobe J."/>
            <person name="Montfort J."/>
            <person name="Bouchez O."/>
            <person name="Begum T."/>
            <person name="Schartl M."/>
            <person name="Guiguen Y."/>
        </authorList>
    </citation>
    <scope>NUCLEOTIDE SEQUENCE [LARGE SCALE GENOMIC DNA]</scope>
    <source>
        <strain evidence="15 16">Indonesia</strain>
        <tissue evidence="15">Blood</tissue>
    </source>
</reference>
<dbReference type="AlphaFoldDB" id="A0A5N5M2A8"/>
<evidence type="ECO:0000256" key="3">
    <source>
        <dbReference type="ARBA" id="ARBA00006503"/>
    </source>
</evidence>
<dbReference type="FunFam" id="1.10.10.60:FF:000071">
    <property type="entry name" value="Retinal homeobox gene 2"/>
    <property type="match status" value="1"/>
</dbReference>
<keyword evidence="4" id="KW-0217">Developmental protein</keyword>
<dbReference type="SUPFAM" id="SSF46689">
    <property type="entry name" value="Homeodomain-like"/>
    <property type="match status" value="1"/>
</dbReference>
<keyword evidence="9 10" id="KW-0539">Nucleus</keyword>
<dbReference type="CDD" id="cd00086">
    <property type="entry name" value="homeodomain"/>
    <property type="match status" value="1"/>
</dbReference>
<dbReference type="InterPro" id="IPR003654">
    <property type="entry name" value="OAR_dom"/>
</dbReference>
<protein>
    <recommendedName>
        <fullName evidence="17">Homeobox domain-containing protein</fullName>
    </recommendedName>
</protein>
<dbReference type="InterPro" id="IPR009057">
    <property type="entry name" value="Homeodomain-like_sf"/>
</dbReference>
<evidence type="ECO:0000256" key="1">
    <source>
        <dbReference type="ARBA" id="ARBA00003750"/>
    </source>
</evidence>
<evidence type="ECO:0000259" key="13">
    <source>
        <dbReference type="PROSITE" id="PS50071"/>
    </source>
</evidence>
<evidence type="ECO:0000256" key="5">
    <source>
        <dbReference type="ARBA" id="ARBA00023015"/>
    </source>
</evidence>
<dbReference type="InterPro" id="IPR001356">
    <property type="entry name" value="HD"/>
</dbReference>
<dbReference type="SMART" id="SM00389">
    <property type="entry name" value="HOX"/>
    <property type="match status" value="1"/>
</dbReference>
<dbReference type="GO" id="GO:0000981">
    <property type="term" value="F:DNA-binding transcription factor activity, RNA polymerase II-specific"/>
    <property type="evidence" value="ECO:0007669"/>
    <property type="project" value="InterPro"/>
</dbReference>
<evidence type="ECO:0000313" key="16">
    <source>
        <dbReference type="Proteomes" id="UP000327468"/>
    </source>
</evidence>
<keyword evidence="5" id="KW-0805">Transcription regulation</keyword>
<feature type="region of interest" description="Disordered" evidence="12">
    <location>
        <begin position="40"/>
        <end position="78"/>
    </location>
</feature>
<dbReference type="PROSITE" id="PS00027">
    <property type="entry name" value="HOMEOBOX_1"/>
    <property type="match status" value="1"/>
</dbReference>
<dbReference type="EMBL" id="VFJC01000016">
    <property type="protein sequence ID" value="KAB5549325.1"/>
    <property type="molecule type" value="Genomic_DNA"/>
</dbReference>
<keyword evidence="16" id="KW-1185">Reference proteome</keyword>
<dbReference type="PANTHER" id="PTHR46271">
    <property type="entry name" value="HOMEOBOX PROTEIN, PUTATIVE-RELATED"/>
    <property type="match status" value="1"/>
</dbReference>
<evidence type="ECO:0000256" key="12">
    <source>
        <dbReference type="SAM" id="MobiDB-lite"/>
    </source>
</evidence>
<sequence length="264" mass="29395">MQLVGSGMMEERLVGNQSRVHSIEAILGFRQEQSSVKKQRMDSVRCDVRSGAPVSPELPEGGDGKLSDEERAKKKHRRNRTTFTTFQLHELERAFEKSRYPDACSREELALKVNLPEVRVQVWFQNRRAKWRRQEKLELSSISPIKLQDSSVLSFPRSPALEPWMAPPCVSSSTSPLHSFPPFLTSPSGYVPPSFLGTPAVGHALPPIGAPCPPPPPPPPPPLPFHCSGFMDTLSLEDADPRNSSIASLRMKAKEHIQAMGKSW</sequence>
<comment type="caution">
    <text evidence="15">The sequence shown here is derived from an EMBL/GenBank/DDBJ whole genome shotgun (WGS) entry which is preliminary data.</text>
</comment>
<dbReference type="PANTHER" id="PTHR46271:SF3">
    <property type="entry name" value="RETINAL HOMEOBOX PROTEIN RX"/>
    <property type="match status" value="1"/>
</dbReference>
<evidence type="ECO:0000259" key="14">
    <source>
        <dbReference type="PROSITE" id="PS50803"/>
    </source>
</evidence>
<dbReference type="GO" id="GO:0060041">
    <property type="term" value="P:retina development in camera-type eye"/>
    <property type="evidence" value="ECO:0007669"/>
    <property type="project" value="UniProtKB-ARBA"/>
</dbReference>
<comment type="function">
    <text evidence="1">Plays a critical role in eye formation by regulating the initial specification of retinal cells and/or their subsequent proliferation.</text>
</comment>
<keyword evidence="8" id="KW-0804">Transcription</keyword>